<accession>A0A4V3D201</accession>
<protein>
    <submittedName>
        <fullName evidence="1">Uncharacterized protein</fullName>
    </submittedName>
</protein>
<gene>
    <name evidence="1" type="ORF">DFQ04_2355</name>
</gene>
<sequence>MKKIVFLVLYVFLFFTQPVAFGQIHSTESKPKWNHDLEGWLYLMPDQVIFSPIYGLDRDWLHLEARYNYEDLNTFSAWFGYNLSGGKNLEYTFTPMLGGLVGNLNGLSPGLEINLDFHRFNFNSSSQYVFDFKDRTSDFYYNWTDLSYAPLDWMSFGLSIQRTRLYRSSLDPQFGAMLDFTYRWFELSSYWYNPFRKDPYFVIALYLSFPEN</sequence>
<evidence type="ECO:0000313" key="1">
    <source>
        <dbReference type="EMBL" id="TDQ16243.1"/>
    </source>
</evidence>
<dbReference type="Proteomes" id="UP000294535">
    <property type="component" value="Unassembled WGS sequence"/>
</dbReference>
<dbReference type="RefSeq" id="WP_133556014.1">
    <property type="nucleotide sequence ID" value="NZ_SNYF01000007.1"/>
</dbReference>
<dbReference type="OrthoDB" id="120520at2"/>
<name>A0A4V3D201_9BACT</name>
<reference evidence="1 2" key="1">
    <citation type="submission" date="2019-03" db="EMBL/GenBank/DDBJ databases">
        <title>Genomic Encyclopedia of Type Strains, Phase III (KMG-III): the genomes of soil and plant-associated and newly described type strains.</title>
        <authorList>
            <person name="Whitman W."/>
        </authorList>
    </citation>
    <scope>NUCLEOTIDE SEQUENCE [LARGE SCALE GENOMIC DNA]</scope>
    <source>
        <strain evidence="1 2">CECT 8446</strain>
    </source>
</reference>
<proteinExistence type="predicted"/>
<organism evidence="1 2">
    <name type="scientific">Algoriphagus boseongensis</name>
    <dbReference type="NCBI Taxonomy" id="1442587"/>
    <lineage>
        <taxon>Bacteria</taxon>
        <taxon>Pseudomonadati</taxon>
        <taxon>Bacteroidota</taxon>
        <taxon>Cytophagia</taxon>
        <taxon>Cytophagales</taxon>
        <taxon>Cyclobacteriaceae</taxon>
        <taxon>Algoriphagus</taxon>
    </lineage>
</organism>
<keyword evidence="2" id="KW-1185">Reference proteome</keyword>
<comment type="caution">
    <text evidence="1">The sequence shown here is derived from an EMBL/GenBank/DDBJ whole genome shotgun (WGS) entry which is preliminary data.</text>
</comment>
<dbReference type="AlphaFoldDB" id="A0A4V3D201"/>
<dbReference type="EMBL" id="SNYF01000007">
    <property type="protein sequence ID" value="TDQ16243.1"/>
    <property type="molecule type" value="Genomic_DNA"/>
</dbReference>
<evidence type="ECO:0000313" key="2">
    <source>
        <dbReference type="Proteomes" id="UP000294535"/>
    </source>
</evidence>